<dbReference type="PRINTS" id="PR00344">
    <property type="entry name" value="BCTRLSENSOR"/>
</dbReference>
<feature type="domain" description="Response regulatory" evidence="7">
    <location>
        <begin position="1"/>
        <end position="117"/>
    </location>
</feature>
<dbReference type="Pfam" id="PF00072">
    <property type="entry name" value="Response_reg"/>
    <property type="match status" value="1"/>
</dbReference>
<dbReference type="EC" id="2.7.13.3" evidence="2"/>
<keyword evidence="3" id="KW-0808">Transferase</keyword>
<dbReference type="Pfam" id="PF13185">
    <property type="entry name" value="GAF_2"/>
    <property type="match status" value="1"/>
</dbReference>
<accession>A0A9E5DCE8</accession>
<evidence type="ECO:0000256" key="3">
    <source>
        <dbReference type="ARBA" id="ARBA00022679"/>
    </source>
</evidence>
<evidence type="ECO:0000256" key="4">
    <source>
        <dbReference type="ARBA" id="ARBA00022777"/>
    </source>
</evidence>
<dbReference type="PROSITE" id="PS50112">
    <property type="entry name" value="PAS"/>
    <property type="match status" value="1"/>
</dbReference>
<dbReference type="Proteomes" id="UP001065682">
    <property type="component" value="Unassembled WGS sequence"/>
</dbReference>
<dbReference type="Gene3D" id="3.30.565.10">
    <property type="entry name" value="Histidine kinase-like ATPase, C-terminal domain"/>
    <property type="match status" value="1"/>
</dbReference>
<dbReference type="EMBL" id="VHLL01000002">
    <property type="protein sequence ID" value="MCT8336807.1"/>
    <property type="molecule type" value="Genomic_DNA"/>
</dbReference>
<evidence type="ECO:0000256" key="2">
    <source>
        <dbReference type="ARBA" id="ARBA00012438"/>
    </source>
</evidence>
<dbReference type="GO" id="GO:0000160">
    <property type="term" value="P:phosphorelay signal transduction system"/>
    <property type="evidence" value="ECO:0007669"/>
    <property type="project" value="InterPro"/>
</dbReference>
<evidence type="ECO:0000259" key="7">
    <source>
        <dbReference type="PROSITE" id="PS50110"/>
    </source>
</evidence>
<dbReference type="Pfam" id="PF02518">
    <property type="entry name" value="HATPase_c"/>
    <property type="match status" value="1"/>
</dbReference>
<keyword evidence="4" id="KW-0418">Kinase</keyword>
<dbReference type="Gene3D" id="3.40.50.2300">
    <property type="match status" value="1"/>
</dbReference>
<evidence type="ECO:0000313" key="11">
    <source>
        <dbReference type="Proteomes" id="UP001065682"/>
    </source>
</evidence>
<evidence type="ECO:0000259" key="6">
    <source>
        <dbReference type="PROSITE" id="PS50109"/>
    </source>
</evidence>
<dbReference type="NCBIfam" id="TIGR00229">
    <property type="entry name" value="sensory_box"/>
    <property type="match status" value="1"/>
</dbReference>
<comment type="caution">
    <text evidence="10">The sequence shown here is derived from an EMBL/GenBank/DDBJ whole genome shotgun (WGS) entry which is preliminary data.</text>
</comment>
<dbReference type="AlphaFoldDB" id="A0A9E5DCE8"/>
<dbReference type="InterPro" id="IPR000014">
    <property type="entry name" value="PAS"/>
</dbReference>
<dbReference type="PROSITE" id="PS50109">
    <property type="entry name" value="HIS_KIN"/>
    <property type="match status" value="1"/>
</dbReference>
<sequence length="647" mass="71193">MSEPLNVLLIGKSPGDLRAMLCECGRDVELIHCERSRDGLTRVSGGGVDVVLLDISGRRGTATLGRLRRAAPGVPVIILVAAKDDPAALHAMQNGAQDYLVKGKTDAELLNRAIRHALERTRVEAALRHSETMYRRLVENLNEGVIAVDETGLITFANPAMEEILGCPVERLVGSPVAWFIDPGSRDANLFCRTTDERQEFELDLLHCDGGHVHALVVTSPVTDETGRFQGSIAGIMDITERKRAEEEIRIRNEHLMVINQVTGVTAASLSLAGLLEESLEKTLELMRLDVGIVYMLDSERKRALLQHQNGLPESSLARHRLIKVHHWPFNFIFIAGQPRYIEQQADLNSIEAGILRELEVSALACIPLVAESVVVGAVYAGSRTKTSFSRDERALLETIGQEIGSGILKGMLHKKLEAANREANLYLDIMTHEIKNAENVSNLYTDLLLEVLEGEAALYARKIRSSIHRSAEILGNVTTIRRVHHDSPDVAPVDLSAVIREEAAAFPDVAIEVAEGTPARVWADDLLPEIFTNLIRNAVKFGGPEVRIAIRVEDYDGESVLVSVEDTGPGIPDPAKEVIFHRFERGWVGGYGDGLDLFVVRTLVEKYGGTIRVEDRVEGRPDLGTAFRFTLREVLPAGDDECPDSE</sequence>
<feature type="domain" description="Histidine kinase" evidence="6">
    <location>
        <begin position="430"/>
        <end position="636"/>
    </location>
</feature>
<reference evidence="10" key="1">
    <citation type="submission" date="2019-06" db="EMBL/GenBank/DDBJ databases">
        <title>Methanoculleus strain from Tamsui River, Taipei, Taiwan.</title>
        <authorList>
            <person name="You Y.-T."/>
            <person name="Chen S.-C."/>
            <person name="Lai S.-J."/>
            <person name="Lee Y.-C."/>
            <person name="Lai M.-C."/>
        </authorList>
    </citation>
    <scope>NUCLEOTIDE SEQUENCE</scope>
    <source>
        <strain evidence="10">Afa-1</strain>
    </source>
</reference>
<dbReference type="InterPro" id="IPR003594">
    <property type="entry name" value="HATPase_dom"/>
</dbReference>
<dbReference type="InterPro" id="IPR036890">
    <property type="entry name" value="HATPase_C_sf"/>
</dbReference>
<dbReference type="InterPro" id="IPR035965">
    <property type="entry name" value="PAS-like_dom_sf"/>
</dbReference>
<dbReference type="SUPFAM" id="SSF55874">
    <property type="entry name" value="ATPase domain of HSP90 chaperone/DNA topoisomerase II/histidine kinase"/>
    <property type="match status" value="1"/>
</dbReference>
<dbReference type="InterPro" id="IPR011006">
    <property type="entry name" value="CheY-like_superfamily"/>
</dbReference>
<evidence type="ECO:0000259" key="9">
    <source>
        <dbReference type="PROSITE" id="PS50113"/>
    </source>
</evidence>
<dbReference type="GO" id="GO:0006355">
    <property type="term" value="P:regulation of DNA-templated transcription"/>
    <property type="evidence" value="ECO:0007669"/>
    <property type="project" value="InterPro"/>
</dbReference>
<dbReference type="Gene3D" id="3.30.450.20">
    <property type="entry name" value="PAS domain"/>
    <property type="match status" value="1"/>
</dbReference>
<dbReference type="InterPro" id="IPR029016">
    <property type="entry name" value="GAF-like_dom_sf"/>
</dbReference>
<dbReference type="InterPro" id="IPR003018">
    <property type="entry name" value="GAF"/>
</dbReference>
<dbReference type="InterPro" id="IPR005467">
    <property type="entry name" value="His_kinase_dom"/>
</dbReference>
<feature type="modified residue" description="4-aspartylphosphate" evidence="5">
    <location>
        <position position="54"/>
    </location>
</feature>
<evidence type="ECO:0000256" key="1">
    <source>
        <dbReference type="ARBA" id="ARBA00000085"/>
    </source>
</evidence>
<dbReference type="CDD" id="cd00130">
    <property type="entry name" value="PAS"/>
    <property type="match status" value="1"/>
</dbReference>
<proteinExistence type="predicted"/>
<dbReference type="PANTHER" id="PTHR43047">
    <property type="entry name" value="TWO-COMPONENT HISTIDINE PROTEIN KINASE"/>
    <property type="match status" value="1"/>
</dbReference>
<dbReference type="SUPFAM" id="SSF55781">
    <property type="entry name" value="GAF domain-like"/>
    <property type="match status" value="1"/>
</dbReference>
<dbReference type="InterPro" id="IPR000700">
    <property type="entry name" value="PAS-assoc_C"/>
</dbReference>
<keyword evidence="5" id="KW-0597">Phosphoprotein</keyword>
<dbReference type="PROSITE" id="PS50113">
    <property type="entry name" value="PAC"/>
    <property type="match status" value="1"/>
</dbReference>
<dbReference type="GO" id="GO:0004673">
    <property type="term" value="F:protein histidine kinase activity"/>
    <property type="evidence" value="ECO:0007669"/>
    <property type="project" value="UniProtKB-EC"/>
</dbReference>
<comment type="catalytic activity">
    <reaction evidence="1">
        <text>ATP + protein L-histidine = ADP + protein N-phospho-L-histidine.</text>
        <dbReference type="EC" id="2.7.13.3"/>
    </reaction>
</comment>
<name>A0A9E5DCE8_9EURY</name>
<feature type="domain" description="PAS" evidence="8">
    <location>
        <begin position="130"/>
        <end position="187"/>
    </location>
</feature>
<dbReference type="Pfam" id="PF00989">
    <property type="entry name" value="PAS"/>
    <property type="match status" value="1"/>
</dbReference>
<dbReference type="SMART" id="SM00091">
    <property type="entry name" value="PAS"/>
    <property type="match status" value="1"/>
</dbReference>
<gene>
    <name evidence="10" type="ORF">FKB36_04705</name>
</gene>
<keyword evidence="11" id="KW-1185">Reference proteome</keyword>
<dbReference type="RefSeq" id="WP_261596874.1">
    <property type="nucleotide sequence ID" value="NZ_VHLL01000002.1"/>
</dbReference>
<dbReference type="InterPro" id="IPR004358">
    <property type="entry name" value="Sig_transdc_His_kin-like_C"/>
</dbReference>
<dbReference type="SUPFAM" id="SSF52172">
    <property type="entry name" value="CheY-like"/>
    <property type="match status" value="1"/>
</dbReference>
<protein>
    <recommendedName>
        <fullName evidence="2">histidine kinase</fullName>
        <ecNumber evidence="2">2.7.13.3</ecNumber>
    </recommendedName>
</protein>
<evidence type="ECO:0000256" key="5">
    <source>
        <dbReference type="PROSITE-ProRule" id="PRU00169"/>
    </source>
</evidence>
<dbReference type="SUPFAM" id="SSF55785">
    <property type="entry name" value="PYP-like sensor domain (PAS domain)"/>
    <property type="match status" value="1"/>
</dbReference>
<dbReference type="InterPro" id="IPR001789">
    <property type="entry name" value="Sig_transdc_resp-reg_receiver"/>
</dbReference>
<dbReference type="InterPro" id="IPR013767">
    <property type="entry name" value="PAS_fold"/>
</dbReference>
<evidence type="ECO:0000313" key="10">
    <source>
        <dbReference type="EMBL" id="MCT8336807.1"/>
    </source>
</evidence>
<feature type="domain" description="PAC" evidence="9">
    <location>
        <begin position="199"/>
        <end position="251"/>
    </location>
</feature>
<organism evidence="10 11">
    <name type="scientific">Methanoculleus formosensis</name>
    <dbReference type="NCBI Taxonomy" id="2590886"/>
    <lineage>
        <taxon>Archaea</taxon>
        <taxon>Methanobacteriati</taxon>
        <taxon>Methanobacteriota</taxon>
        <taxon>Stenosarchaea group</taxon>
        <taxon>Methanomicrobia</taxon>
        <taxon>Methanomicrobiales</taxon>
        <taxon>Methanomicrobiaceae</taxon>
        <taxon>Methanoculleus</taxon>
    </lineage>
</organism>
<dbReference type="InterPro" id="IPR001610">
    <property type="entry name" value="PAC"/>
</dbReference>
<evidence type="ECO:0000259" key="8">
    <source>
        <dbReference type="PROSITE" id="PS50112"/>
    </source>
</evidence>
<dbReference type="Gene3D" id="3.30.450.40">
    <property type="match status" value="1"/>
</dbReference>
<dbReference type="SMART" id="SM00448">
    <property type="entry name" value="REC"/>
    <property type="match status" value="1"/>
</dbReference>
<dbReference type="SMART" id="SM00387">
    <property type="entry name" value="HATPase_c"/>
    <property type="match status" value="1"/>
</dbReference>
<dbReference type="SMART" id="SM00086">
    <property type="entry name" value="PAC"/>
    <property type="match status" value="1"/>
</dbReference>
<dbReference type="PROSITE" id="PS50110">
    <property type="entry name" value="RESPONSE_REGULATORY"/>
    <property type="match status" value="1"/>
</dbReference>